<keyword evidence="9" id="KW-0067">ATP-binding</keyword>
<evidence type="ECO:0000256" key="10">
    <source>
        <dbReference type="ARBA" id="ARBA00022842"/>
    </source>
</evidence>
<dbReference type="GO" id="GO:0016301">
    <property type="term" value="F:kinase activity"/>
    <property type="evidence" value="ECO:0007669"/>
    <property type="project" value="UniProtKB-KW"/>
</dbReference>
<evidence type="ECO:0000256" key="13">
    <source>
        <dbReference type="RuleBase" id="RU000504"/>
    </source>
</evidence>
<dbReference type="InterPro" id="IPR040442">
    <property type="entry name" value="Pyrv_kinase-like_dom_sf"/>
</dbReference>
<dbReference type="InterPro" id="IPR015806">
    <property type="entry name" value="Pyrv_Knase_insert_dom_sf"/>
</dbReference>
<keyword evidence="6" id="KW-0479">Metal-binding</keyword>
<protein>
    <recommendedName>
        <fullName evidence="4 13">Pyruvate kinase</fullName>
        <ecNumber evidence="4 13">2.7.1.40</ecNumber>
    </recommendedName>
</protein>
<dbReference type="EC" id="2.7.1.40" evidence="4 13"/>
<evidence type="ECO:0000256" key="9">
    <source>
        <dbReference type="ARBA" id="ARBA00022840"/>
    </source>
</evidence>
<dbReference type="InterPro" id="IPR001697">
    <property type="entry name" value="Pyr_Knase"/>
</dbReference>
<dbReference type="EMBL" id="CASHTH010000644">
    <property type="protein sequence ID" value="CAI8005895.1"/>
    <property type="molecule type" value="Genomic_DNA"/>
</dbReference>
<evidence type="ECO:0000256" key="11">
    <source>
        <dbReference type="ARBA" id="ARBA00023152"/>
    </source>
</evidence>
<keyword evidence="8 13" id="KW-0418">Kinase</keyword>
<keyword evidence="7" id="KW-0547">Nucleotide-binding</keyword>
<comment type="caution">
    <text evidence="15">The sequence shown here is derived from an EMBL/GenBank/DDBJ whole genome shotgun (WGS) entry which is preliminary data.</text>
</comment>
<evidence type="ECO:0000313" key="16">
    <source>
        <dbReference type="Proteomes" id="UP001174909"/>
    </source>
</evidence>
<evidence type="ECO:0000256" key="2">
    <source>
        <dbReference type="ARBA" id="ARBA00004997"/>
    </source>
</evidence>
<dbReference type="Gene3D" id="2.40.33.10">
    <property type="entry name" value="PK beta-barrel domain-like"/>
    <property type="match status" value="1"/>
</dbReference>
<evidence type="ECO:0000259" key="14">
    <source>
        <dbReference type="Pfam" id="PF00224"/>
    </source>
</evidence>
<evidence type="ECO:0000256" key="5">
    <source>
        <dbReference type="ARBA" id="ARBA00022679"/>
    </source>
</evidence>
<dbReference type="GO" id="GO:0000287">
    <property type="term" value="F:magnesium ion binding"/>
    <property type="evidence" value="ECO:0007669"/>
    <property type="project" value="InterPro"/>
</dbReference>
<dbReference type="PANTHER" id="PTHR11817">
    <property type="entry name" value="PYRUVATE KINASE"/>
    <property type="match status" value="1"/>
</dbReference>
<keyword evidence="10 13" id="KW-0460">Magnesium</keyword>
<dbReference type="SUPFAM" id="SSF50800">
    <property type="entry name" value="PK beta-barrel domain-like"/>
    <property type="match status" value="1"/>
</dbReference>
<reference evidence="15" key="1">
    <citation type="submission" date="2023-03" db="EMBL/GenBank/DDBJ databases">
        <authorList>
            <person name="Steffen K."/>
            <person name="Cardenas P."/>
        </authorList>
    </citation>
    <scope>NUCLEOTIDE SEQUENCE</scope>
</reference>
<keyword evidence="11 13" id="KW-0324">Glycolysis</keyword>
<dbReference type="Pfam" id="PF00224">
    <property type="entry name" value="PK"/>
    <property type="match status" value="1"/>
</dbReference>
<dbReference type="AlphaFoldDB" id="A0AA35R6W8"/>
<evidence type="ECO:0000256" key="3">
    <source>
        <dbReference type="ARBA" id="ARBA00008663"/>
    </source>
</evidence>
<sequence length="278" mass="30209">MSNSKKQKYDYHLPECVIGRPRTRIVCTLGPATDQVEIMCDLIRAGMSVARLNLSHGDSESHRNYVKDVRAAAEITGAPIGILADLPGPKYRSGDVDEGTIQLERGARLTLTASIVKTTVDRTTVWPAGIHDDVSVDSRILIDEGAIELVVERVDGVDVLCRVTSPGALKSRKAVTTPGVTSTLDYLTNETRSGLEFVKENDVEFVGLSYVRNSIDLEQVKDCLKDSTYPHQLIAKIEVAEGVKNLKSILDQVDGVMVARGDLGVELPIEDVPGIQGE</sequence>
<evidence type="ECO:0000256" key="8">
    <source>
        <dbReference type="ARBA" id="ARBA00022777"/>
    </source>
</evidence>
<dbReference type="SUPFAM" id="SSF51621">
    <property type="entry name" value="Phosphoenolpyruvate/pyruvate domain"/>
    <property type="match status" value="1"/>
</dbReference>
<comment type="pathway">
    <text evidence="2 13">Carbohydrate degradation; glycolysis; pyruvate from D-glyceraldehyde 3-phosphate: step 5/5.</text>
</comment>
<evidence type="ECO:0000256" key="7">
    <source>
        <dbReference type="ARBA" id="ARBA00022741"/>
    </source>
</evidence>
<dbReference type="GO" id="GO:0030955">
    <property type="term" value="F:potassium ion binding"/>
    <property type="evidence" value="ECO:0007669"/>
    <property type="project" value="InterPro"/>
</dbReference>
<feature type="domain" description="Pyruvate kinase barrel" evidence="14">
    <location>
        <begin position="22"/>
        <end position="276"/>
    </location>
</feature>
<evidence type="ECO:0000256" key="1">
    <source>
        <dbReference type="ARBA" id="ARBA00001958"/>
    </source>
</evidence>
<name>A0AA35R6W8_GEOBA</name>
<comment type="catalytic activity">
    <reaction evidence="13">
        <text>pyruvate + ATP = phosphoenolpyruvate + ADP + H(+)</text>
        <dbReference type="Rhea" id="RHEA:18157"/>
        <dbReference type="ChEBI" id="CHEBI:15361"/>
        <dbReference type="ChEBI" id="CHEBI:15378"/>
        <dbReference type="ChEBI" id="CHEBI:30616"/>
        <dbReference type="ChEBI" id="CHEBI:58702"/>
        <dbReference type="ChEBI" id="CHEBI:456216"/>
        <dbReference type="EC" id="2.7.1.40"/>
    </reaction>
</comment>
<keyword evidence="5 13" id="KW-0808">Transferase</keyword>
<evidence type="ECO:0000256" key="6">
    <source>
        <dbReference type="ARBA" id="ARBA00022723"/>
    </source>
</evidence>
<accession>A0AA35R6W8</accession>
<evidence type="ECO:0000313" key="15">
    <source>
        <dbReference type="EMBL" id="CAI8005895.1"/>
    </source>
</evidence>
<dbReference type="Gene3D" id="3.20.20.60">
    <property type="entry name" value="Phosphoenolpyruvate-binding domains"/>
    <property type="match status" value="1"/>
</dbReference>
<keyword evidence="12 15" id="KW-0670">Pyruvate</keyword>
<dbReference type="Proteomes" id="UP001174909">
    <property type="component" value="Unassembled WGS sequence"/>
</dbReference>
<dbReference type="GO" id="GO:0005524">
    <property type="term" value="F:ATP binding"/>
    <property type="evidence" value="ECO:0007669"/>
    <property type="project" value="UniProtKB-KW"/>
</dbReference>
<dbReference type="InterPro" id="IPR015793">
    <property type="entry name" value="Pyrv_Knase_brl"/>
</dbReference>
<dbReference type="GO" id="GO:0004743">
    <property type="term" value="F:pyruvate kinase activity"/>
    <property type="evidence" value="ECO:0007669"/>
    <property type="project" value="UniProtKB-EC"/>
</dbReference>
<dbReference type="InterPro" id="IPR015813">
    <property type="entry name" value="Pyrv/PenolPyrv_kinase-like_dom"/>
</dbReference>
<dbReference type="PRINTS" id="PR01050">
    <property type="entry name" value="PYRUVTKNASE"/>
</dbReference>
<organism evidence="15 16">
    <name type="scientific">Geodia barretti</name>
    <name type="common">Barrett's horny sponge</name>
    <dbReference type="NCBI Taxonomy" id="519541"/>
    <lineage>
        <taxon>Eukaryota</taxon>
        <taxon>Metazoa</taxon>
        <taxon>Porifera</taxon>
        <taxon>Demospongiae</taxon>
        <taxon>Heteroscleromorpha</taxon>
        <taxon>Tetractinellida</taxon>
        <taxon>Astrophorina</taxon>
        <taxon>Geodiidae</taxon>
        <taxon>Geodia</taxon>
    </lineage>
</organism>
<comment type="similarity">
    <text evidence="3 13">Belongs to the pyruvate kinase family.</text>
</comment>
<comment type="cofactor">
    <cofactor evidence="1">
        <name>K(+)</name>
        <dbReference type="ChEBI" id="CHEBI:29103"/>
    </cofactor>
</comment>
<dbReference type="InterPro" id="IPR011037">
    <property type="entry name" value="Pyrv_Knase-like_insert_dom_sf"/>
</dbReference>
<evidence type="ECO:0000256" key="12">
    <source>
        <dbReference type="ARBA" id="ARBA00023317"/>
    </source>
</evidence>
<proteinExistence type="inferred from homology"/>
<gene>
    <name evidence="15" type="ORF">GBAR_LOCUS4468</name>
</gene>
<keyword evidence="16" id="KW-1185">Reference proteome</keyword>
<evidence type="ECO:0000256" key="4">
    <source>
        <dbReference type="ARBA" id="ARBA00012142"/>
    </source>
</evidence>